<dbReference type="AlphaFoldDB" id="A0AAV5L1Y1"/>
<dbReference type="InterPro" id="IPR000315">
    <property type="entry name" value="Znf_B-box"/>
</dbReference>
<reference evidence="7 8" key="1">
    <citation type="journal article" date="2021" name="Commun. Biol.">
        <title>The genome of Shorea leprosula (Dipterocarpaceae) highlights the ecological relevance of drought in aseasonal tropical rainforests.</title>
        <authorList>
            <person name="Ng K.K.S."/>
            <person name="Kobayashi M.J."/>
            <person name="Fawcett J.A."/>
            <person name="Hatakeyama M."/>
            <person name="Paape T."/>
            <person name="Ng C.H."/>
            <person name="Ang C.C."/>
            <person name="Tnah L.H."/>
            <person name="Lee C.T."/>
            <person name="Nishiyama T."/>
            <person name="Sese J."/>
            <person name="O'Brien M.J."/>
            <person name="Copetti D."/>
            <person name="Mohd Noor M.I."/>
            <person name="Ong R.C."/>
            <person name="Putra M."/>
            <person name="Sireger I.Z."/>
            <person name="Indrioko S."/>
            <person name="Kosugi Y."/>
            <person name="Izuno A."/>
            <person name="Isagi Y."/>
            <person name="Lee S.L."/>
            <person name="Shimizu K.K."/>
        </authorList>
    </citation>
    <scope>NUCLEOTIDE SEQUENCE [LARGE SCALE GENOMIC DNA]</scope>
    <source>
        <strain evidence="7">214</strain>
    </source>
</reference>
<dbReference type="Proteomes" id="UP001054252">
    <property type="component" value="Unassembled WGS sequence"/>
</dbReference>
<evidence type="ECO:0000256" key="5">
    <source>
        <dbReference type="SAM" id="MobiDB-lite"/>
    </source>
</evidence>
<feature type="domain" description="B box-type" evidence="6">
    <location>
        <begin position="10"/>
        <end position="56"/>
    </location>
</feature>
<name>A0AAV5L1Y1_9ROSI</name>
<evidence type="ECO:0000256" key="4">
    <source>
        <dbReference type="PROSITE-ProRule" id="PRU00024"/>
    </source>
</evidence>
<accession>A0AAV5L1Y1</accession>
<gene>
    <name evidence="7" type="ORF">SLEP1_g39624</name>
</gene>
<dbReference type="Pfam" id="PF00643">
    <property type="entry name" value="zf-B_box"/>
    <property type="match status" value="1"/>
</dbReference>
<evidence type="ECO:0000256" key="1">
    <source>
        <dbReference type="ARBA" id="ARBA00022723"/>
    </source>
</evidence>
<dbReference type="PANTHER" id="PTHR31717">
    <property type="entry name" value="ZINC FINGER PROTEIN CONSTANS-LIKE 10"/>
    <property type="match status" value="1"/>
</dbReference>
<dbReference type="EMBL" id="BPVZ01000089">
    <property type="protein sequence ID" value="GKV30852.1"/>
    <property type="molecule type" value="Genomic_DNA"/>
</dbReference>
<dbReference type="CDD" id="cd19821">
    <property type="entry name" value="Bbox1_BBX-like"/>
    <property type="match status" value="1"/>
</dbReference>
<evidence type="ECO:0000313" key="8">
    <source>
        <dbReference type="Proteomes" id="UP001054252"/>
    </source>
</evidence>
<evidence type="ECO:0000259" key="6">
    <source>
        <dbReference type="PROSITE" id="PS50119"/>
    </source>
</evidence>
<keyword evidence="8" id="KW-1185">Reference proteome</keyword>
<dbReference type="PANTHER" id="PTHR31717:SF60">
    <property type="entry name" value="B-BOX TYPE ZINC FINGER FAMILY PROTEIN"/>
    <property type="match status" value="1"/>
</dbReference>
<feature type="region of interest" description="Disordered" evidence="5">
    <location>
        <begin position="93"/>
        <end position="138"/>
    </location>
</feature>
<keyword evidence="3" id="KW-0862">Zinc</keyword>
<dbReference type="PROSITE" id="PS50119">
    <property type="entry name" value="ZF_BBOX"/>
    <property type="match status" value="1"/>
</dbReference>
<keyword evidence="2 4" id="KW-0863">Zinc-finger</keyword>
<evidence type="ECO:0000313" key="7">
    <source>
        <dbReference type="EMBL" id="GKV30852.1"/>
    </source>
</evidence>
<keyword evidence="1" id="KW-0479">Metal-binding</keyword>
<dbReference type="InterPro" id="IPR049808">
    <property type="entry name" value="CONSTANS-like_Bbox1"/>
</dbReference>
<dbReference type="SMART" id="SM00336">
    <property type="entry name" value="BBOX"/>
    <property type="match status" value="1"/>
</dbReference>
<evidence type="ECO:0000256" key="3">
    <source>
        <dbReference type="ARBA" id="ARBA00022833"/>
    </source>
</evidence>
<sequence length="211" mass="23261">MDRKNFEKKGKMKNCELCNSLAKMFCGSDQAILCWDCDSKVHGANFLVAKHSRTLLCHLCQYPTPWIGSGPKLSPTISVCLICVNNGSGGVEKKNEERNGDLDEEDDVAEGDDSYDDLDEDDDCDIEEDGEENQVVPWSSRPVPLCLSSSTSEESSTRFCRHRANASQYRTAAPASPDREGCCSFPTEQGNVNWSNSSATSSPLRDNKCTK</sequence>
<comment type="caution">
    <text evidence="7">The sequence shown here is derived from an EMBL/GenBank/DDBJ whole genome shotgun (WGS) entry which is preliminary data.</text>
</comment>
<dbReference type="GO" id="GO:0008270">
    <property type="term" value="F:zinc ion binding"/>
    <property type="evidence" value="ECO:0007669"/>
    <property type="project" value="UniProtKB-KW"/>
</dbReference>
<evidence type="ECO:0000256" key="2">
    <source>
        <dbReference type="ARBA" id="ARBA00022771"/>
    </source>
</evidence>
<feature type="compositionally biased region" description="Acidic residues" evidence="5">
    <location>
        <begin position="102"/>
        <end position="132"/>
    </location>
</feature>
<protein>
    <recommendedName>
        <fullName evidence="6">B box-type domain-containing protein</fullName>
    </recommendedName>
</protein>
<organism evidence="7 8">
    <name type="scientific">Rubroshorea leprosula</name>
    <dbReference type="NCBI Taxonomy" id="152421"/>
    <lineage>
        <taxon>Eukaryota</taxon>
        <taxon>Viridiplantae</taxon>
        <taxon>Streptophyta</taxon>
        <taxon>Embryophyta</taxon>
        <taxon>Tracheophyta</taxon>
        <taxon>Spermatophyta</taxon>
        <taxon>Magnoliopsida</taxon>
        <taxon>eudicotyledons</taxon>
        <taxon>Gunneridae</taxon>
        <taxon>Pentapetalae</taxon>
        <taxon>rosids</taxon>
        <taxon>malvids</taxon>
        <taxon>Malvales</taxon>
        <taxon>Dipterocarpaceae</taxon>
        <taxon>Rubroshorea</taxon>
    </lineage>
</organism>
<proteinExistence type="predicted"/>
<feature type="region of interest" description="Disordered" evidence="5">
    <location>
        <begin position="166"/>
        <end position="211"/>
    </location>
</feature>
<feature type="compositionally biased region" description="Polar residues" evidence="5">
    <location>
        <begin position="186"/>
        <end position="204"/>
    </location>
</feature>